<feature type="binding site" evidence="10">
    <location>
        <position position="329"/>
    </location>
    <ligand>
        <name>Fe cation</name>
        <dbReference type="ChEBI" id="CHEBI:24875"/>
    </ligand>
</feature>
<evidence type="ECO:0000256" key="10">
    <source>
        <dbReference type="PIRSR" id="PIRSR000336-1"/>
    </source>
</evidence>
<dbReference type="PROSITE" id="PS51410">
    <property type="entry name" value="BH4_AAA_HYDROXYL_2"/>
    <property type="match status" value="1"/>
</dbReference>
<dbReference type="InterPro" id="IPR019773">
    <property type="entry name" value="Tyrosine_3-monooxygenase-like"/>
</dbReference>
<dbReference type="OrthoDB" id="983542at2759"/>
<feature type="binding site" evidence="10">
    <location>
        <position position="289"/>
    </location>
    <ligand>
        <name>Fe cation</name>
        <dbReference type="ChEBI" id="CHEBI:24875"/>
    </ligand>
</feature>
<sequence length="451" mass="52076">MSSSVFECCNFLPYSLFLKRFRTIFIRNMSSKECASVIASLEDVNKNLTQILNYFQKNDIDISHLETRNSKNKSFKKDILLSIETPKKLDSIVKDIQKVCPNVEIQDVSNVINGNETVWFPRKISDLDNITRKVLMYGSELDADHPGFKDEAYRKRRLMFADIAFNYKHGIPIPRVEYTETETKTWKTIYKELHKIYPTHACKEYLENWPLLEKECGYSENNIPQLEDVSNFLKTRTGFSVRPVAGYLTPRDFLSGLAFRVFHCTQYIRHSTDPFYTPEPDCCHELLGHVPLFANKEFAQFSQEIGLASIGASDEEVQKLATCYFFTVEFGLCKQNGKLRVYGAGLLSSIGELKHALTDKAVIKEFEPEITAKQEPLVTTFQDCYFYSNSFEDAKEKLRKFAKTIKRPFEVRYDPVTQSLEILDDPTKVSMVLESVQIEINTLMQALLKMQ</sequence>
<evidence type="ECO:0000256" key="6">
    <source>
        <dbReference type="ARBA" id="ARBA00023033"/>
    </source>
</evidence>
<dbReference type="Gene3D" id="1.10.800.10">
    <property type="entry name" value="Aromatic amino acid hydroxylase"/>
    <property type="match status" value="1"/>
</dbReference>
<keyword evidence="15" id="KW-1185">Reference proteome</keyword>
<gene>
    <name evidence="14" type="ORF">DGYR_LOCUS3536</name>
</gene>
<comment type="cofactor">
    <cofactor evidence="1 11">
        <name>Fe(2+)</name>
        <dbReference type="ChEBI" id="CHEBI:29033"/>
    </cofactor>
</comment>
<dbReference type="InterPro" id="IPR045865">
    <property type="entry name" value="ACT-like_dom_sf"/>
</dbReference>
<keyword evidence="5 10" id="KW-0408">Iron</keyword>
<evidence type="ECO:0000256" key="7">
    <source>
        <dbReference type="ARBA" id="ARBA00040889"/>
    </source>
</evidence>
<keyword evidence="3 10" id="KW-0479">Metal-binding</keyword>
<evidence type="ECO:0000256" key="11">
    <source>
        <dbReference type="PIRSR" id="PIRSR601273-2"/>
    </source>
</evidence>
<dbReference type="InterPro" id="IPR001273">
    <property type="entry name" value="ArAA_hydroxylase"/>
</dbReference>
<evidence type="ECO:0000256" key="5">
    <source>
        <dbReference type="ARBA" id="ARBA00023004"/>
    </source>
</evidence>
<dbReference type="InterPro" id="IPR018301">
    <property type="entry name" value="ArAA_hydroxylase_Fe/CU_BS"/>
</dbReference>
<dbReference type="GO" id="GO:0043005">
    <property type="term" value="C:neuron projection"/>
    <property type="evidence" value="ECO:0007669"/>
    <property type="project" value="TreeGrafter"/>
</dbReference>
<dbReference type="PIRSF" id="PIRSF000336">
    <property type="entry name" value="TH"/>
    <property type="match status" value="1"/>
</dbReference>
<proteinExistence type="inferred from homology"/>
<dbReference type="Proteomes" id="UP000549394">
    <property type="component" value="Unassembled WGS sequence"/>
</dbReference>
<dbReference type="SUPFAM" id="SSF56534">
    <property type="entry name" value="Aromatic aminoacid monoxygenases, catalytic and oligomerization domains"/>
    <property type="match status" value="1"/>
</dbReference>
<evidence type="ECO:0000256" key="3">
    <source>
        <dbReference type="ARBA" id="ARBA00022723"/>
    </source>
</evidence>
<comment type="caution">
    <text evidence="14">The sequence shown here is derived from an EMBL/GenBank/DDBJ whole genome shotgun (WGS) entry which is preliminary data.</text>
</comment>
<organism evidence="14 15">
    <name type="scientific">Dimorphilus gyrociliatus</name>
    <dbReference type="NCBI Taxonomy" id="2664684"/>
    <lineage>
        <taxon>Eukaryota</taxon>
        <taxon>Metazoa</taxon>
        <taxon>Spiralia</taxon>
        <taxon>Lophotrochozoa</taxon>
        <taxon>Annelida</taxon>
        <taxon>Polychaeta</taxon>
        <taxon>Polychaeta incertae sedis</taxon>
        <taxon>Dinophilidae</taxon>
        <taxon>Dimorphilus</taxon>
    </lineage>
</organism>
<dbReference type="GO" id="GO:0046189">
    <property type="term" value="P:phenol-containing compound biosynthetic process"/>
    <property type="evidence" value="ECO:0007669"/>
    <property type="project" value="UniProtKB-ARBA"/>
</dbReference>
<dbReference type="GO" id="GO:0004510">
    <property type="term" value="F:tryptophan 5-monooxygenase activity"/>
    <property type="evidence" value="ECO:0007669"/>
    <property type="project" value="TreeGrafter"/>
</dbReference>
<feature type="domain" description="ACT" evidence="13">
    <location>
        <begin position="36"/>
        <end position="110"/>
    </location>
</feature>
<accession>A0A7I8VFF7</accession>
<evidence type="ECO:0000259" key="12">
    <source>
        <dbReference type="PROSITE" id="PS51410"/>
    </source>
</evidence>
<evidence type="ECO:0000259" key="13">
    <source>
        <dbReference type="PROSITE" id="PS51671"/>
    </source>
</evidence>
<keyword evidence="6" id="KW-0503">Monooxygenase</keyword>
<dbReference type="FunFam" id="1.10.800.10:FF:000004">
    <property type="entry name" value="Tyrosine 3-monooxygenase"/>
    <property type="match status" value="1"/>
</dbReference>
<evidence type="ECO:0000256" key="8">
    <source>
        <dbReference type="ARBA" id="ARBA00042662"/>
    </source>
</evidence>
<evidence type="ECO:0000256" key="2">
    <source>
        <dbReference type="ARBA" id="ARBA00009712"/>
    </source>
</evidence>
<dbReference type="InterPro" id="IPR036329">
    <property type="entry name" value="Aro-AA_hydroxylase_C_sf"/>
</dbReference>
<evidence type="ECO:0000256" key="4">
    <source>
        <dbReference type="ARBA" id="ARBA00023002"/>
    </source>
</evidence>
<reference evidence="14 15" key="1">
    <citation type="submission" date="2020-08" db="EMBL/GenBank/DDBJ databases">
        <authorList>
            <person name="Hejnol A."/>
        </authorList>
    </citation>
    <scope>NUCLEOTIDE SEQUENCE [LARGE SCALE GENOMIC DNA]</scope>
</reference>
<dbReference type="InterPro" id="IPR036951">
    <property type="entry name" value="ArAA_hydroxylase_sf"/>
</dbReference>
<dbReference type="GO" id="GO:0009072">
    <property type="term" value="P:aromatic amino acid metabolic process"/>
    <property type="evidence" value="ECO:0007669"/>
    <property type="project" value="InterPro"/>
</dbReference>
<evidence type="ECO:0000256" key="1">
    <source>
        <dbReference type="ARBA" id="ARBA00001954"/>
    </source>
</evidence>
<comment type="similarity">
    <text evidence="2">Belongs to the biopterin-dependent aromatic amino acid hydroxylase family.</text>
</comment>
<dbReference type="Pfam" id="PF00351">
    <property type="entry name" value="Biopterin_H"/>
    <property type="match status" value="1"/>
</dbReference>
<dbReference type="PRINTS" id="PR00372">
    <property type="entry name" value="FYWHYDRXLASE"/>
</dbReference>
<dbReference type="GO" id="GO:0005506">
    <property type="term" value="F:iron ion binding"/>
    <property type="evidence" value="ECO:0007669"/>
    <property type="project" value="InterPro"/>
</dbReference>
<name>A0A7I8VFF7_9ANNE</name>
<dbReference type="SUPFAM" id="SSF55021">
    <property type="entry name" value="ACT-like"/>
    <property type="match status" value="1"/>
</dbReference>
<evidence type="ECO:0000313" key="14">
    <source>
        <dbReference type="EMBL" id="CAD5114712.1"/>
    </source>
</evidence>
<dbReference type="PANTHER" id="PTHR11473:SF16">
    <property type="entry name" value="TRYPTOPHAN 5-HYDROXYLASE 2"/>
    <property type="match status" value="1"/>
</dbReference>
<dbReference type="PROSITE" id="PS51671">
    <property type="entry name" value="ACT"/>
    <property type="match status" value="1"/>
</dbReference>
<dbReference type="PANTHER" id="PTHR11473">
    <property type="entry name" value="AROMATIC AMINO ACID HYDROXYLASE"/>
    <property type="match status" value="1"/>
</dbReference>
<comment type="subunit">
    <text evidence="9">Interacts with DNAJC12.</text>
</comment>
<dbReference type="AlphaFoldDB" id="A0A7I8VFF7"/>
<protein>
    <recommendedName>
        <fullName evidence="7">Tryptophan 5-hydroxylase 2</fullName>
    </recommendedName>
    <alternativeName>
        <fullName evidence="8">Tryptophan 5-monooxygenase 2</fullName>
    </alternativeName>
</protein>
<dbReference type="InterPro" id="IPR019774">
    <property type="entry name" value="Aromatic-AA_hydroxylase_C"/>
</dbReference>
<feature type="domain" description="Biopterin-dependent aromatic amino acid hydroxylase family profile" evidence="12">
    <location>
        <begin position="105"/>
        <end position="451"/>
    </location>
</feature>
<dbReference type="PROSITE" id="PS00367">
    <property type="entry name" value="BH4_AAA_HYDROXYL_1"/>
    <property type="match status" value="1"/>
</dbReference>
<evidence type="ECO:0000256" key="9">
    <source>
        <dbReference type="ARBA" id="ARBA00062416"/>
    </source>
</evidence>
<keyword evidence="4" id="KW-0560">Oxidoreductase</keyword>
<evidence type="ECO:0000313" key="15">
    <source>
        <dbReference type="Proteomes" id="UP000549394"/>
    </source>
</evidence>
<dbReference type="InterPro" id="IPR002912">
    <property type="entry name" value="ACT_dom"/>
</dbReference>
<feature type="binding site" evidence="10">
    <location>
        <position position="284"/>
    </location>
    <ligand>
        <name>Fe cation</name>
        <dbReference type="ChEBI" id="CHEBI:24875"/>
    </ligand>
</feature>
<dbReference type="EMBL" id="CAJFCJ010000005">
    <property type="protein sequence ID" value="CAD5114712.1"/>
    <property type="molecule type" value="Genomic_DNA"/>
</dbReference>